<dbReference type="InterPro" id="IPR051693">
    <property type="entry name" value="UPF0046_metallophosphoest"/>
</dbReference>
<protein>
    <recommendedName>
        <fullName evidence="1">Calcineurin-like phosphoesterase domain-containing protein</fullName>
    </recommendedName>
</protein>
<dbReference type="CDD" id="cd07379">
    <property type="entry name" value="MPP_239FB"/>
    <property type="match status" value="1"/>
</dbReference>
<dbReference type="PANTHER" id="PTHR12905:SF0">
    <property type="entry name" value="CALCINEURIN-LIKE PHOSPHOESTERASE DOMAIN-CONTAINING PROTEIN"/>
    <property type="match status" value="1"/>
</dbReference>
<dbReference type="InterPro" id="IPR004843">
    <property type="entry name" value="Calcineurin-like_PHP"/>
</dbReference>
<dbReference type="Pfam" id="PF00149">
    <property type="entry name" value="Metallophos"/>
    <property type="match status" value="1"/>
</dbReference>
<evidence type="ECO:0000313" key="3">
    <source>
        <dbReference type="Proteomes" id="UP000620124"/>
    </source>
</evidence>
<dbReference type="Gene3D" id="3.60.21.10">
    <property type="match status" value="1"/>
</dbReference>
<evidence type="ECO:0000259" key="1">
    <source>
        <dbReference type="Pfam" id="PF00149"/>
    </source>
</evidence>
<sequence>MTPFLLPYRKHIASQTSVVQLEYPTTDESLKPLPKPGENWTRFVLISDTHTSTFDVPDGDVLIHAGDLTHMGTLKEFETTMEWLYALPHPVKIVIAGNHDHALDRKWYTDNWHRLHIQEEPEPAESIRELFKGRRAIDANIIYLEGEEYRFCVREGGKEWSVYGSPVTFLIPIRLRVMMLISAKCTPVSRGWAFGYKAADAEGISSRFVLLDKMVITQTALVSSFPKTDILLTHGPPHDVLDVINGARKKRGGCPALAARVPKLKPRLHVFGHIHEARGAYVHLWNTDAPPSAQNAVQFKDQDDNENLGMFPPNLEEPIADGDFREQTLFVNAANSPSGPESRRDGEKVKVGASPFQPIIVDLKE</sequence>
<dbReference type="InterPro" id="IPR029052">
    <property type="entry name" value="Metallo-depent_PP-like"/>
</dbReference>
<dbReference type="PANTHER" id="PTHR12905">
    <property type="entry name" value="METALLOPHOSPHOESTERASE"/>
    <property type="match status" value="1"/>
</dbReference>
<name>A0A8H7CV74_9AGAR</name>
<feature type="domain" description="Calcineurin-like phosphoesterase" evidence="1">
    <location>
        <begin position="42"/>
        <end position="119"/>
    </location>
</feature>
<organism evidence="2 3">
    <name type="scientific">Mycena venus</name>
    <dbReference type="NCBI Taxonomy" id="2733690"/>
    <lineage>
        <taxon>Eukaryota</taxon>
        <taxon>Fungi</taxon>
        <taxon>Dikarya</taxon>
        <taxon>Basidiomycota</taxon>
        <taxon>Agaricomycotina</taxon>
        <taxon>Agaricomycetes</taxon>
        <taxon>Agaricomycetidae</taxon>
        <taxon>Agaricales</taxon>
        <taxon>Marasmiineae</taxon>
        <taxon>Mycenaceae</taxon>
        <taxon>Mycena</taxon>
    </lineage>
</organism>
<dbReference type="EMBL" id="JACAZI010000011">
    <property type="protein sequence ID" value="KAF7348583.1"/>
    <property type="molecule type" value="Genomic_DNA"/>
</dbReference>
<comment type="caution">
    <text evidence="2">The sequence shown here is derived from an EMBL/GenBank/DDBJ whole genome shotgun (WGS) entry which is preliminary data.</text>
</comment>
<reference evidence="2" key="1">
    <citation type="submission" date="2020-05" db="EMBL/GenBank/DDBJ databases">
        <title>Mycena genomes resolve the evolution of fungal bioluminescence.</title>
        <authorList>
            <person name="Tsai I.J."/>
        </authorList>
    </citation>
    <scope>NUCLEOTIDE SEQUENCE</scope>
    <source>
        <strain evidence="2">CCC161011</strain>
    </source>
</reference>
<accession>A0A8H7CV74</accession>
<dbReference type="Proteomes" id="UP000620124">
    <property type="component" value="Unassembled WGS sequence"/>
</dbReference>
<gene>
    <name evidence="2" type="ORF">MVEN_01375900</name>
</gene>
<dbReference type="OrthoDB" id="630188at2759"/>
<dbReference type="AlphaFoldDB" id="A0A8H7CV74"/>
<keyword evidence="3" id="KW-1185">Reference proteome</keyword>
<proteinExistence type="predicted"/>
<dbReference type="SUPFAM" id="SSF56300">
    <property type="entry name" value="Metallo-dependent phosphatases"/>
    <property type="match status" value="1"/>
</dbReference>
<evidence type="ECO:0000313" key="2">
    <source>
        <dbReference type="EMBL" id="KAF7348583.1"/>
    </source>
</evidence>
<dbReference type="GO" id="GO:0016787">
    <property type="term" value="F:hydrolase activity"/>
    <property type="evidence" value="ECO:0007669"/>
    <property type="project" value="InterPro"/>
</dbReference>